<keyword evidence="2 5" id="KW-0378">Hydrolase</keyword>
<dbReference type="Pfam" id="PF02626">
    <property type="entry name" value="CT_A_B"/>
    <property type="match status" value="1"/>
</dbReference>
<dbReference type="InterPro" id="IPR003778">
    <property type="entry name" value="CT_A_B"/>
</dbReference>
<proteinExistence type="predicted"/>
<dbReference type="RefSeq" id="WP_092169763.1">
    <property type="nucleotide sequence ID" value="NZ_FNZH01000001.1"/>
</dbReference>
<accession>A0A1H6UIN6</accession>
<dbReference type="OrthoDB" id="9782422at2"/>
<protein>
    <submittedName>
        <fullName evidence="5">Allophanate hydrolase subunit 2</fullName>
    </submittedName>
</protein>
<keyword evidence="1" id="KW-0547">Nucleotide-binding</keyword>
<evidence type="ECO:0000313" key="5">
    <source>
        <dbReference type="EMBL" id="SEI91586.1"/>
    </source>
</evidence>
<keyword evidence="6" id="KW-1185">Reference proteome</keyword>
<evidence type="ECO:0000256" key="1">
    <source>
        <dbReference type="ARBA" id="ARBA00022741"/>
    </source>
</evidence>
<dbReference type="PANTHER" id="PTHR43309">
    <property type="entry name" value="5-OXOPROLINASE SUBUNIT C"/>
    <property type="match status" value="1"/>
</dbReference>
<dbReference type="Gene3D" id="2.40.100.10">
    <property type="entry name" value="Cyclophilin-like"/>
    <property type="match status" value="1"/>
</dbReference>
<evidence type="ECO:0000256" key="3">
    <source>
        <dbReference type="ARBA" id="ARBA00022840"/>
    </source>
</evidence>
<name>A0A1H6UIN6_9BACT</name>
<sequence length="282" mass="31309">MARLYIEKSGLQTSMQDLGRIAHADLGVPLSGPMDEMAFRLANHLMRRSSNEACIELYMGNVVLQFEAACQLVLTGAEVECRCENKLYTTNQIIGIPEGGRLIIPRFSSGQWAYLAMNGVFFTQTSMGSKSFYPGISEKSRFTQGDELAYQPERKPISPSFLKIKSGNSGSSRMIDAFRGPSFYLLAQSQQEMLQNQPFTLSRNQNRMGIQLEEKVPHALAEMISTPTYPGTVQLTPAGTLIVLMKDAQVTGGYHRVLQLPVSSMSQLAQLRPGATFRFQLH</sequence>
<evidence type="ECO:0000256" key="2">
    <source>
        <dbReference type="ARBA" id="ARBA00022801"/>
    </source>
</evidence>
<evidence type="ECO:0000313" key="6">
    <source>
        <dbReference type="Proteomes" id="UP000199403"/>
    </source>
</evidence>
<dbReference type="EMBL" id="FNZH01000001">
    <property type="protein sequence ID" value="SEI91586.1"/>
    <property type="molecule type" value="Genomic_DNA"/>
</dbReference>
<dbReference type="STRING" id="1416801.SAMN05192553_101832"/>
<feature type="domain" description="Carboxyltransferase" evidence="4">
    <location>
        <begin position="25"/>
        <end position="282"/>
    </location>
</feature>
<dbReference type="PANTHER" id="PTHR43309:SF3">
    <property type="entry name" value="5-OXOPROLINASE SUBUNIT C"/>
    <property type="match status" value="1"/>
</dbReference>
<dbReference type="InterPro" id="IPR029000">
    <property type="entry name" value="Cyclophilin-like_dom_sf"/>
</dbReference>
<reference evidence="6" key="1">
    <citation type="submission" date="2016-10" db="EMBL/GenBank/DDBJ databases">
        <authorList>
            <person name="Varghese N."/>
            <person name="Submissions S."/>
        </authorList>
    </citation>
    <scope>NUCLEOTIDE SEQUENCE [LARGE SCALE GENOMIC DNA]</scope>
    <source>
        <strain evidence="6">IBRC-M 10761</strain>
    </source>
</reference>
<dbReference type="InterPro" id="IPR052708">
    <property type="entry name" value="PxpC"/>
</dbReference>
<keyword evidence="3" id="KW-0067">ATP-binding</keyword>
<dbReference type="AlphaFoldDB" id="A0A1H6UIN6"/>
<dbReference type="SMART" id="SM00797">
    <property type="entry name" value="AHS2"/>
    <property type="match status" value="1"/>
</dbReference>
<evidence type="ECO:0000259" key="4">
    <source>
        <dbReference type="SMART" id="SM00797"/>
    </source>
</evidence>
<dbReference type="GO" id="GO:0016787">
    <property type="term" value="F:hydrolase activity"/>
    <property type="evidence" value="ECO:0007669"/>
    <property type="project" value="UniProtKB-KW"/>
</dbReference>
<dbReference type="GO" id="GO:0005524">
    <property type="term" value="F:ATP binding"/>
    <property type="evidence" value="ECO:0007669"/>
    <property type="project" value="UniProtKB-KW"/>
</dbReference>
<dbReference type="Proteomes" id="UP000199403">
    <property type="component" value="Unassembled WGS sequence"/>
</dbReference>
<organism evidence="5 6">
    <name type="scientific">Cyclobacterium xiamenense</name>
    <dbReference type="NCBI Taxonomy" id="1297121"/>
    <lineage>
        <taxon>Bacteria</taxon>
        <taxon>Pseudomonadati</taxon>
        <taxon>Bacteroidota</taxon>
        <taxon>Cytophagia</taxon>
        <taxon>Cytophagales</taxon>
        <taxon>Cyclobacteriaceae</taxon>
        <taxon>Cyclobacterium</taxon>
    </lineage>
</organism>
<gene>
    <name evidence="5" type="ORF">SAMN05192553_101832</name>
</gene>